<reference evidence="2 3" key="1">
    <citation type="submission" date="2017-07" db="EMBL/GenBank/DDBJ databases">
        <title>Annotated genome sequence of Bacterioplanes sanyensis isolated from Red Sea.</title>
        <authorList>
            <person name="Rehman Z.U."/>
        </authorList>
    </citation>
    <scope>NUCLEOTIDE SEQUENCE [LARGE SCALE GENOMIC DNA]</scope>
    <source>
        <strain evidence="2 3">NV9</strain>
    </source>
</reference>
<keyword evidence="2" id="KW-0378">Hydrolase</keyword>
<keyword evidence="3" id="KW-1185">Reference proteome</keyword>
<gene>
    <name evidence="2" type="ORF">CHH28_13785</name>
</gene>
<dbReference type="Gene3D" id="3.40.50.1820">
    <property type="entry name" value="alpha/beta hydrolase"/>
    <property type="match status" value="1"/>
</dbReference>
<accession>A0A222FKW2</accession>
<dbReference type="SUPFAM" id="SSF53474">
    <property type="entry name" value="alpha/beta-Hydrolases"/>
    <property type="match status" value="1"/>
</dbReference>
<dbReference type="OrthoDB" id="5290302at2"/>
<dbReference type="EMBL" id="CP022530">
    <property type="protein sequence ID" value="ASP39677.1"/>
    <property type="molecule type" value="Genomic_DNA"/>
</dbReference>
<dbReference type="Proteomes" id="UP000202440">
    <property type="component" value="Chromosome"/>
</dbReference>
<dbReference type="InterPro" id="IPR000073">
    <property type="entry name" value="AB_hydrolase_1"/>
</dbReference>
<dbReference type="RefSeq" id="WP_094060852.1">
    <property type="nucleotide sequence ID" value="NZ_CP022530.1"/>
</dbReference>
<proteinExistence type="predicted"/>
<dbReference type="InterPro" id="IPR029058">
    <property type="entry name" value="AB_hydrolase_fold"/>
</dbReference>
<organism evidence="2 3">
    <name type="scientific">Bacterioplanes sanyensis</name>
    <dbReference type="NCBI Taxonomy" id="1249553"/>
    <lineage>
        <taxon>Bacteria</taxon>
        <taxon>Pseudomonadati</taxon>
        <taxon>Pseudomonadota</taxon>
        <taxon>Gammaproteobacteria</taxon>
        <taxon>Oceanospirillales</taxon>
        <taxon>Oceanospirillaceae</taxon>
        <taxon>Bacterioplanes</taxon>
    </lineage>
</organism>
<evidence type="ECO:0000313" key="2">
    <source>
        <dbReference type="EMBL" id="ASP39677.1"/>
    </source>
</evidence>
<evidence type="ECO:0000313" key="3">
    <source>
        <dbReference type="Proteomes" id="UP000202440"/>
    </source>
</evidence>
<dbReference type="KEGG" id="bsan:CHH28_13785"/>
<evidence type="ECO:0000259" key="1">
    <source>
        <dbReference type="Pfam" id="PF00561"/>
    </source>
</evidence>
<feature type="domain" description="AB hydrolase-1" evidence="1">
    <location>
        <begin position="20"/>
        <end position="252"/>
    </location>
</feature>
<dbReference type="GO" id="GO:0016787">
    <property type="term" value="F:hydrolase activity"/>
    <property type="evidence" value="ECO:0007669"/>
    <property type="project" value="UniProtKB-KW"/>
</dbReference>
<protein>
    <submittedName>
        <fullName evidence="2">Alpha/beta hydrolase</fullName>
    </submittedName>
</protein>
<dbReference type="Pfam" id="PF00561">
    <property type="entry name" value="Abhydrolase_1"/>
    <property type="match status" value="1"/>
</dbReference>
<name>A0A222FKW2_9GAMM</name>
<sequence length="283" mass="31616">MAAPTSCSASNATSASDADIVLLRGLIRSRFHWGPFAPLVEQQWPERRLWQPELPGNGYAHQRRSPASISAMTDVIRDQVITSKPVVVIAISMGAMVACDWAKRFPTEVKELHLINTSFANMAKPWQRLQPKAVFALLRAARHWSTDPAALEHTVWQQTVQLGPLAEQDIDIISDWITFARQHPIKASNALRQMWAASRFRAPKSKPCQHTYIYASKQDALVDWQCSLAISQRWECSLLTHATAGHDLPLQDPGWLLHQIAQQSATLHNDQCATNTTATADSE</sequence>
<dbReference type="AlphaFoldDB" id="A0A222FKW2"/>
<dbReference type="PANTHER" id="PTHR43689:SF8">
    <property type="entry name" value="ALPHA_BETA-HYDROLASES SUPERFAMILY PROTEIN"/>
    <property type="match status" value="1"/>
</dbReference>
<dbReference type="PANTHER" id="PTHR43689">
    <property type="entry name" value="HYDROLASE"/>
    <property type="match status" value="1"/>
</dbReference>